<dbReference type="Proteomes" id="UP000247702">
    <property type="component" value="Unassembled WGS sequence"/>
</dbReference>
<protein>
    <recommendedName>
        <fullName evidence="4">F-box domain-containing protein</fullName>
    </recommendedName>
</protein>
<sequence length="497" mass="58980">MSNLNSDIFYLIFKELKDDGNALFSCLLVNKICFNIIIPILWKNPWKYLKKEINDQTIFNMEKENKYKKLLDVIISHLSDESRNNIKNKKIFLTNLYQKPLIDYISFCKHLNFNAIFDMISSIFIFYTVPIIENEIINLFINENMRFTHLYIPSRFNYKIYLIPGFENCFSGLEFLKCDLDNNDQSILEELTRTSKSIKNLELTFFGAYIPGLSGITKLIETQKELSNVSYLTYYRVNESSRKSLEDSLIKRTNNTLQYLKINKEPSNIKFFSYFVDLISLEINDSYNDSWKHLVDATLPHLKFLKAKNIPSNNLAKLIENTSEELEEISINSLRCNDSNYGDLIQTIAQSCPNLKYFMLILRNRDIINLEKVLINCQYLSGLNIVIYKYDFDFDWKKLFIILTKSSPIGLYKFKFYIFHDKSLSRLNSDSFNLFFANWKGRQPMLLQTVPIYSCISFKKYFNLIETYKAKGIVKKYEYVKHENIYYEEFEWINQRI</sequence>
<evidence type="ECO:0000256" key="1">
    <source>
        <dbReference type="SAM" id="Phobius"/>
    </source>
</evidence>
<dbReference type="EMBL" id="BEXD01004369">
    <property type="protein sequence ID" value="GBC10263.1"/>
    <property type="molecule type" value="Genomic_DNA"/>
</dbReference>
<gene>
    <name evidence="2" type="ORF">RclHR1_09490004</name>
</gene>
<accession>A0A2Z6SAL9</accession>
<keyword evidence="3" id="KW-1185">Reference proteome</keyword>
<keyword evidence="1" id="KW-0812">Transmembrane</keyword>
<dbReference type="InterPro" id="IPR032675">
    <property type="entry name" value="LRR_dom_sf"/>
</dbReference>
<keyword evidence="1" id="KW-1133">Transmembrane helix</keyword>
<feature type="transmembrane region" description="Helical" evidence="1">
    <location>
        <begin position="111"/>
        <end position="132"/>
    </location>
</feature>
<name>A0A2Z6SAL9_9GLOM</name>
<dbReference type="AlphaFoldDB" id="A0A2Z6SAL9"/>
<evidence type="ECO:0008006" key="4">
    <source>
        <dbReference type="Google" id="ProtNLM"/>
    </source>
</evidence>
<comment type="caution">
    <text evidence="2">The sequence shown here is derived from an EMBL/GenBank/DDBJ whole genome shotgun (WGS) entry which is preliminary data.</text>
</comment>
<organism evidence="2 3">
    <name type="scientific">Rhizophagus clarus</name>
    <dbReference type="NCBI Taxonomy" id="94130"/>
    <lineage>
        <taxon>Eukaryota</taxon>
        <taxon>Fungi</taxon>
        <taxon>Fungi incertae sedis</taxon>
        <taxon>Mucoromycota</taxon>
        <taxon>Glomeromycotina</taxon>
        <taxon>Glomeromycetes</taxon>
        <taxon>Glomerales</taxon>
        <taxon>Glomeraceae</taxon>
        <taxon>Rhizophagus</taxon>
    </lineage>
</organism>
<feature type="transmembrane region" description="Helical" evidence="1">
    <location>
        <begin position="20"/>
        <end position="42"/>
    </location>
</feature>
<reference evidence="2 3" key="1">
    <citation type="submission" date="2017-11" db="EMBL/GenBank/DDBJ databases">
        <title>The genome of Rhizophagus clarus HR1 reveals common genetic basis of auxotrophy among arbuscular mycorrhizal fungi.</title>
        <authorList>
            <person name="Kobayashi Y."/>
        </authorList>
    </citation>
    <scope>NUCLEOTIDE SEQUENCE [LARGE SCALE GENOMIC DNA]</scope>
    <source>
        <strain evidence="2 3">HR1</strain>
    </source>
</reference>
<evidence type="ECO:0000313" key="3">
    <source>
        <dbReference type="Proteomes" id="UP000247702"/>
    </source>
</evidence>
<keyword evidence="1" id="KW-0472">Membrane</keyword>
<evidence type="ECO:0000313" key="2">
    <source>
        <dbReference type="EMBL" id="GBC10263.1"/>
    </source>
</evidence>
<proteinExistence type="predicted"/>
<dbReference type="Gene3D" id="3.80.10.10">
    <property type="entry name" value="Ribonuclease Inhibitor"/>
    <property type="match status" value="1"/>
</dbReference>